<sequence>MTYCGNLFLSAAATRCSAAERVAGSGHKDGEAGGLWTVGSEGKWLGGVAQASGGGRRWQAGVSLRWRLHIYGGSPSPWAAQRPTFANVLGGRPAGVAVIDRESDTPFPAAWENRPAWWCGSRGPPDSHNLPLADWEFLPGYPPENAEGQPHREVHECIKSNKPNMNGRPASNDNGTFSRKYAKQCSCTDHAVNEGAFNLQSSKRQQPPDQ</sequence>
<evidence type="ECO:0000313" key="2">
    <source>
        <dbReference type="Proteomes" id="UP001221757"/>
    </source>
</evidence>
<gene>
    <name evidence="1" type="ORF">B0H17DRAFT_1146927</name>
</gene>
<organism evidence="1 2">
    <name type="scientific">Mycena rosella</name>
    <name type="common">Pink bonnet</name>
    <name type="synonym">Agaricus rosellus</name>
    <dbReference type="NCBI Taxonomy" id="1033263"/>
    <lineage>
        <taxon>Eukaryota</taxon>
        <taxon>Fungi</taxon>
        <taxon>Dikarya</taxon>
        <taxon>Basidiomycota</taxon>
        <taxon>Agaricomycotina</taxon>
        <taxon>Agaricomycetes</taxon>
        <taxon>Agaricomycetidae</taxon>
        <taxon>Agaricales</taxon>
        <taxon>Marasmiineae</taxon>
        <taxon>Mycenaceae</taxon>
        <taxon>Mycena</taxon>
    </lineage>
</organism>
<dbReference type="EMBL" id="JARKIE010000328">
    <property type="protein sequence ID" value="KAJ7653865.1"/>
    <property type="molecule type" value="Genomic_DNA"/>
</dbReference>
<name>A0AAD7CMT6_MYCRO</name>
<keyword evidence="2" id="KW-1185">Reference proteome</keyword>
<evidence type="ECO:0000313" key="1">
    <source>
        <dbReference type="EMBL" id="KAJ7653865.1"/>
    </source>
</evidence>
<dbReference type="Proteomes" id="UP001221757">
    <property type="component" value="Unassembled WGS sequence"/>
</dbReference>
<reference evidence="1" key="1">
    <citation type="submission" date="2023-03" db="EMBL/GenBank/DDBJ databases">
        <title>Massive genome expansion in bonnet fungi (Mycena s.s.) driven by repeated elements and novel gene families across ecological guilds.</title>
        <authorList>
            <consortium name="Lawrence Berkeley National Laboratory"/>
            <person name="Harder C.B."/>
            <person name="Miyauchi S."/>
            <person name="Viragh M."/>
            <person name="Kuo A."/>
            <person name="Thoen E."/>
            <person name="Andreopoulos B."/>
            <person name="Lu D."/>
            <person name="Skrede I."/>
            <person name="Drula E."/>
            <person name="Henrissat B."/>
            <person name="Morin E."/>
            <person name="Kohler A."/>
            <person name="Barry K."/>
            <person name="LaButti K."/>
            <person name="Morin E."/>
            <person name="Salamov A."/>
            <person name="Lipzen A."/>
            <person name="Mereny Z."/>
            <person name="Hegedus B."/>
            <person name="Baldrian P."/>
            <person name="Stursova M."/>
            <person name="Weitz H."/>
            <person name="Taylor A."/>
            <person name="Grigoriev I.V."/>
            <person name="Nagy L.G."/>
            <person name="Martin F."/>
            <person name="Kauserud H."/>
        </authorList>
    </citation>
    <scope>NUCLEOTIDE SEQUENCE</scope>
    <source>
        <strain evidence="1">CBHHK067</strain>
    </source>
</reference>
<proteinExistence type="predicted"/>
<comment type="caution">
    <text evidence="1">The sequence shown here is derived from an EMBL/GenBank/DDBJ whole genome shotgun (WGS) entry which is preliminary data.</text>
</comment>
<dbReference type="AlphaFoldDB" id="A0AAD7CMT6"/>
<accession>A0AAD7CMT6</accession>
<protein>
    <submittedName>
        <fullName evidence="1">Uncharacterized protein</fullName>
    </submittedName>
</protein>